<organism evidence="3 4">
    <name type="scientific">Paenibacillus bovis</name>
    <dbReference type="NCBI Taxonomy" id="1616788"/>
    <lineage>
        <taxon>Bacteria</taxon>
        <taxon>Bacillati</taxon>
        <taxon>Bacillota</taxon>
        <taxon>Bacilli</taxon>
        <taxon>Bacillales</taxon>
        <taxon>Paenibacillaceae</taxon>
        <taxon>Paenibacillus</taxon>
    </lineage>
</organism>
<evidence type="ECO:0000313" key="4">
    <source>
        <dbReference type="Proteomes" id="UP000078148"/>
    </source>
</evidence>
<dbReference type="AlphaFoldDB" id="A0A172ZGW7"/>
<proteinExistence type="predicted"/>
<reference evidence="4" key="1">
    <citation type="submission" date="2015-10" db="EMBL/GenBank/DDBJ databases">
        <title>Genome of Paenibacillus bovis sp. nov.</title>
        <authorList>
            <person name="Wu Z."/>
            <person name="Gao C."/>
            <person name="Liu Z."/>
            <person name="Zheng H."/>
        </authorList>
    </citation>
    <scope>NUCLEOTIDE SEQUENCE [LARGE SCALE GENOMIC DNA]</scope>
    <source>
        <strain evidence="4">BD3526</strain>
    </source>
</reference>
<protein>
    <recommendedName>
        <fullName evidence="2">DUF4097 domain-containing protein</fullName>
    </recommendedName>
</protein>
<dbReference type="Proteomes" id="UP000078148">
    <property type="component" value="Chromosome"/>
</dbReference>
<name>A0A172ZGW7_9BACL</name>
<dbReference type="EMBL" id="CP013023">
    <property type="protein sequence ID" value="ANF96828.1"/>
    <property type="molecule type" value="Genomic_DNA"/>
</dbReference>
<dbReference type="STRING" id="1616788.AR543_12960"/>
<keyword evidence="1" id="KW-0472">Membrane</keyword>
<evidence type="ECO:0000313" key="3">
    <source>
        <dbReference type="EMBL" id="ANF96828.1"/>
    </source>
</evidence>
<evidence type="ECO:0000256" key="1">
    <source>
        <dbReference type="SAM" id="Phobius"/>
    </source>
</evidence>
<dbReference type="Pfam" id="PF13349">
    <property type="entry name" value="DUF4097"/>
    <property type="match status" value="1"/>
</dbReference>
<evidence type="ECO:0000259" key="2">
    <source>
        <dbReference type="Pfam" id="PF13349"/>
    </source>
</evidence>
<accession>A0A172ZGW7</accession>
<sequence length="313" mass="34626">MTTIRLNRKIVMGSLIIVLIVIGAISWLLYMNYISRPGTAHTQRWSAQPGELKHLQIDSDYEIAVEFEPSTDGKDSVQLHGDLSPYTISQLQQLNIYQQTLHLQLKQPHYLGNIWSSSSPAHVQYITVYLADPRHMESAEFQLSSSQTNLTDVTADRIIVHSGSGRIKAQQLKGQTQLYTSSGDILVQQWHGSQLNMESSSGNIRVNQAIGRTRSFTGSGQLHIERLDGEGQIESKSGDVEITPIHADILNIKTRSGNVQVHDSLPTAGKYDIQSDTGKIKLPSSPSSGQHYMHIRTTTGNITVDKSNPTSSL</sequence>
<keyword evidence="1" id="KW-0812">Transmembrane</keyword>
<feature type="transmembrane region" description="Helical" evidence="1">
    <location>
        <begin position="12"/>
        <end position="30"/>
    </location>
</feature>
<dbReference type="OrthoDB" id="2359834at2"/>
<dbReference type="Gene3D" id="2.160.20.120">
    <property type="match status" value="1"/>
</dbReference>
<dbReference type="PANTHER" id="PTHR34094">
    <property type="match status" value="1"/>
</dbReference>
<dbReference type="KEGG" id="pbv:AR543_12960"/>
<dbReference type="RefSeq" id="WP_060534934.1">
    <property type="nucleotide sequence ID" value="NZ_CP013023.1"/>
</dbReference>
<keyword evidence="1" id="KW-1133">Transmembrane helix</keyword>
<feature type="domain" description="DUF4097" evidence="2">
    <location>
        <begin position="53"/>
        <end position="304"/>
    </location>
</feature>
<dbReference type="InterPro" id="IPR025164">
    <property type="entry name" value="Toastrack_DUF4097"/>
</dbReference>
<gene>
    <name evidence="3" type="ORF">AR543_12960</name>
</gene>
<dbReference type="PANTHER" id="PTHR34094:SF1">
    <property type="entry name" value="PROTEIN FAM185A"/>
    <property type="match status" value="1"/>
</dbReference>
<reference evidence="3 4" key="2">
    <citation type="journal article" date="2016" name="Int. J. Syst. Evol. Microbiol.">
        <title>Paenibacillus bovis sp. nov., isolated from raw yak (Bos grunniens) milk.</title>
        <authorList>
            <person name="Gao C."/>
            <person name="Han J."/>
            <person name="Liu Z."/>
            <person name="Xu X."/>
            <person name="Hang F."/>
            <person name="Wu Z."/>
        </authorList>
    </citation>
    <scope>NUCLEOTIDE SEQUENCE [LARGE SCALE GENOMIC DNA]</scope>
    <source>
        <strain evidence="3 4">BD3526</strain>
    </source>
</reference>
<keyword evidence="4" id="KW-1185">Reference proteome</keyword>